<accession>A0ACC2D7M9</accession>
<proteinExistence type="predicted"/>
<gene>
    <name evidence="1" type="ORF">O6H91_07G095500</name>
</gene>
<name>A0ACC2D7M9_DIPCM</name>
<sequence>MGGNSTTSMAEQALSQVGLGYGIAIAVGILLLMSTVMLASYVCLKVHRGHSFDATQGALTGTAMGAHLQGHSAATEWPAAGLDQDTLETYPKIVYSPQRPLPRSEDTSCSICLADYNDEEVLRMLPDCGHVFHALCSDSWLRLHATCPMCRSSPLPTPQSTPVSTPLSELIPLARNPLQSHMHQSTSR</sequence>
<reference evidence="2" key="1">
    <citation type="journal article" date="2024" name="Proc. Natl. Acad. Sci. U.S.A.">
        <title>Extraordinary preservation of gene collinearity over three hundred million years revealed in homosporous lycophytes.</title>
        <authorList>
            <person name="Li C."/>
            <person name="Wickell D."/>
            <person name="Kuo L.Y."/>
            <person name="Chen X."/>
            <person name="Nie B."/>
            <person name="Liao X."/>
            <person name="Peng D."/>
            <person name="Ji J."/>
            <person name="Jenkins J."/>
            <person name="Williams M."/>
            <person name="Shu S."/>
            <person name="Plott C."/>
            <person name="Barry K."/>
            <person name="Rajasekar S."/>
            <person name="Grimwood J."/>
            <person name="Han X."/>
            <person name="Sun S."/>
            <person name="Hou Z."/>
            <person name="He W."/>
            <person name="Dai G."/>
            <person name="Sun C."/>
            <person name="Schmutz J."/>
            <person name="Leebens-Mack J.H."/>
            <person name="Li F.W."/>
            <person name="Wang L."/>
        </authorList>
    </citation>
    <scope>NUCLEOTIDE SEQUENCE [LARGE SCALE GENOMIC DNA]</scope>
    <source>
        <strain evidence="2">cv. PW_Plant_1</strain>
    </source>
</reference>
<dbReference type="Proteomes" id="UP001162992">
    <property type="component" value="Chromosome 7"/>
</dbReference>
<comment type="caution">
    <text evidence="1">The sequence shown here is derived from an EMBL/GenBank/DDBJ whole genome shotgun (WGS) entry which is preliminary data.</text>
</comment>
<organism evidence="1 2">
    <name type="scientific">Diphasiastrum complanatum</name>
    <name type="common">Issler's clubmoss</name>
    <name type="synonym">Lycopodium complanatum</name>
    <dbReference type="NCBI Taxonomy" id="34168"/>
    <lineage>
        <taxon>Eukaryota</taxon>
        <taxon>Viridiplantae</taxon>
        <taxon>Streptophyta</taxon>
        <taxon>Embryophyta</taxon>
        <taxon>Tracheophyta</taxon>
        <taxon>Lycopodiopsida</taxon>
        <taxon>Lycopodiales</taxon>
        <taxon>Lycopodiaceae</taxon>
        <taxon>Lycopodioideae</taxon>
        <taxon>Diphasiastrum</taxon>
    </lineage>
</organism>
<protein>
    <submittedName>
        <fullName evidence="1">Uncharacterized protein</fullName>
    </submittedName>
</protein>
<dbReference type="EMBL" id="CM055098">
    <property type="protein sequence ID" value="KAJ7550333.1"/>
    <property type="molecule type" value="Genomic_DNA"/>
</dbReference>
<evidence type="ECO:0000313" key="2">
    <source>
        <dbReference type="Proteomes" id="UP001162992"/>
    </source>
</evidence>
<evidence type="ECO:0000313" key="1">
    <source>
        <dbReference type="EMBL" id="KAJ7550333.1"/>
    </source>
</evidence>
<keyword evidence="2" id="KW-1185">Reference proteome</keyword>